<evidence type="ECO:0000256" key="2">
    <source>
        <dbReference type="SAM" id="Phobius"/>
    </source>
</evidence>
<feature type="transmembrane region" description="Helical" evidence="2">
    <location>
        <begin position="112"/>
        <end position="134"/>
    </location>
</feature>
<feature type="transmembrane region" description="Helical" evidence="2">
    <location>
        <begin position="88"/>
        <end position="106"/>
    </location>
</feature>
<keyword evidence="4" id="KW-1185">Reference proteome</keyword>
<dbReference type="Proteomes" id="UP000572051">
    <property type="component" value="Unassembled WGS sequence"/>
</dbReference>
<evidence type="ECO:0008006" key="5">
    <source>
        <dbReference type="Google" id="ProtNLM"/>
    </source>
</evidence>
<keyword evidence="2" id="KW-1133">Transmembrane helix</keyword>
<proteinExistence type="predicted"/>
<dbReference type="EMBL" id="JACCFS010000001">
    <property type="protein sequence ID" value="NYJ36491.1"/>
    <property type="molecule type" value="Genomic_DNA"/>
</dbReference>
<dbReference type="RefSeq" id="WP_376769766.1">
    <property type="nucleotide sequence ID" value="NZ_JACCFS010000001.1"/>
</dbReference>
<keyword evidence="2" id="KW-0812">Transmembrane</keyword>
<evidence type="ECO:0000313" key="4">
    <source>
        <dbReference type="Proteomes" id="UP000572051"/>
    </source>
</evidence>
<keyword evidence="2" id="KW-0472">Membrane</keyword>
<accession>A0A7Z0EQL2</accession>
<name>A0A7Z0EQL2_9ACTN</name>
<protein>
    <recommendedName>
        <fullName evidence="5">DUF3040 domain-containing protein</fullName>
    </recommendedName>
</protein>
<sequence>MRTSLNREESSKEAVQKDAPRTPLEAIEHVVERVHRTPGHPMEQGDPGQAWERHLPDDETKYGRIRGFQRQGGNLAPTNAHRGRAPSWVAVGLAFAGFAAGGLAIVMNGSAVLLVIAAVLVLAAVVVAIAFDILGDVVLDPPRLEPEERHDTPLHRIKKDLP</sequence>
<evidence type="ECO:0000256" key="1">
    <source>
        <dbReference type="SAM" id="MobiDB-lite"/>
    </source>
</evidence>
<feature type="region of interest" description="Disordered" evidence="1">
    <location>
        <begin position="1"/>
        <end position="24"/>
    </location>
</feature>
<organism evidence="3 4">
    <name type="scientific">Nocardiopsis aegyptia</name>
    <dbReference type="NCBI Taxonomy" id="220378"/>
    <lineage>
        <taxon>Bacteria</taxon>
        <taxon>Bacillati</taxon>
        <taxon>Actinomycetota</taxon>
        <taxon>Actinomycetes</taxon>
        <taxon>Streptosporangiales</taxon>
        <taxon>Nocardiopsidaceae</taxon>
        <taxon>Nocardiopsis</taxon>
    </lineage>
</organism>
<gene>
    <name evidence="3" type="ORF">HNR10_004372</name>
</gene>
<reference evidence="3 4" key="1">
    <citation type="submission" date="2020-07" db="EMBL/GenBank/DDBJ databases">
        <title>Sequencing the genomes of 1000 actinobacteria strains.</title>
        <authorList>
            <person name="Klenk H.-P."/>
        </authorList>
    </citation>
    <scope>NUCLEOTIDE SEQUENCE [LARGE SCALE GENOMIC DNA]</scope>
    <source>
        <strain evidence="3 4">DSM 44442</strain>
    </source>
</reference>
<evidence type="ECO:0000313" key="3">
    <source>
        <dbReference type="EMBL" id="NYJ36491.1"/>
    </source>
</evidence>
<comment type="caution">
    <text evidence="3">The sequence shown here is derived from an EMBL/GenBank/DDBJ whole genome shotgun (WGS) entry which is preliminary data.</text>
</comment>
<dbReference type="AlphaFoldDB" id="A0A7Z0EQL2"/>